<dbReference type="AlphaFoldDB" id="A0A1I4MYJ9"/>
<gene>
    <name evidence="1" type="ORF">SAMN04488125_1486</name>
</gene>
<name>A0A1I4MYJ9_9HYPH</name>
<keyword evidence="2" id="KW-1185">Reference proteome</keyword>
<protein>
    <submittedName>
        <fullName evidence="1">Uncharacterized protein</fullName>
    </submittedName>
</protein>
<proteinExistence type="predicted"/>
<accession>A0A1I4MYJ9</accession>
<dbReference type="Proteomes" id="UP000198804">
    <property type="component" value="Unassembled WGS sequence"/>
</dbReference>
<evidence type="ECO:0000313" key="1">
    <source>
        <dbReference type="EMBL" id="SFM08156.1"/>
    </source>
</evidence>
<dbReference type="EMBL" id="FOSV01000048">
    <property type="protein sequence ID" value="SFM08156.1"/>
    <property type="molecule type" value="Genomic_DNA"/>
</dbReference>
<evidence type="ECO:0000313" key="2">
    <source>
        <dbReference type="Proteomes" id="UP000198804"/>
    </source>
</evidence>
<organism evidence="1 2">
    <name type="scientific">Methylorubrum salsuginis</name>
    <dbReference type="NCBI Taxonomy" id="414703"/>
    <lineage>
        <taxon>Bacteria</taxon>
        <taxon>Pseudomonadati</taxon>
        <taxon>Pseudomonadota</taxon>
        <taxon>Alphaproteobacteria</taxon>
        <taxon>Hyphomicrobiales</taxon>
        <taxon>Methylobacteriaceae</taxon>
        <taxon>Methylorubrum</taxon>
    </lineage>
</organism>
<sequence>MEEGVVPQGAWIGFEIAASVLDEVLNVGQGLEVPVDKGLVNEAPEVLCGLEFRRVGR</sequence>
<reference evidence="2" key="1">
    <citation type="submission" date="2016-10" db="EMBL/GenBank/DDBJ databases">
        <authorList>
            <person name="Varghese N."/>
            <person name="Submissions S."/>
        </authorList>
    </citation>
    <scope>NUCLEOTIDE SEQUENCE [LARGE SCALE GENOMIC DNA]</scope>
    <source>
        <strain evidence="2">CGMCC 1.6474</strain>
    </source>
</reference>